<protein>
    <submittedName>
        <fullName evidence="5">Short-chain dehydrogenase</fullName>
    </submittedName>
</protein>
<dbReference type="SUPFAM" id="SSF51735">
    <property type="entry name" value="NAD(P)-binding Rossmann-fold domains"/>
    <property type="match status" value="1"/>
</dbReference>
<dbReference type="GO" id="GO:0016491">
    <property type="term" value="F:oxidoreductase activity"/>
    <property type="evidence" value="ECO:0007669"/>
    <property type="project" value="UniProtKB-KW"/>
</dbReference>
<comment type="caution">
    <text evidence="5">The sequence shown here is derived from an EMBL/GenBank/DDBJ whole genome shotgun (WGS) entry which is preliminary data.</text>
</comment>
<dbReference type="NCBIfam" id="NF006119">
    <property type="entry name" value="PRK08264.1-5"/>
    <property type="match status" value="1"/>
</dbReference>
<dbReference type="InterPro" id="IPR036291">
    <property type="entry name" value="NAD(P)-bd_dom_sf"/>
</dbReference>
<evidence type="ECO:0000256" key="1">
    <source>
        <dbReference type="ARBA" id="ARBA00006484"/>
    </source>
</evidence>
<dbReference type="SMART" id="SM00822">
    <property type="entry name" value="PKS_KR"/>
    <property type="match status" value="1"/>
</dbReference>
<dbReference type="Gene3D" id="3.40.50.720">
    <property type="entry name" value="NAD(P)-binding Rossmann-like Domain"/>
    <property type="match status" value="1"/>
</dbReference>
<dbReference type="InterPro" id="IPR002347">
    <property type="entry name" value="SDR_fam"/>
</dbReference>
<dbReference type="Pfam" id="PF00106">
    <property type="entry name" value="adh_short"/>
    <property type="match status" value="1"/>
</dbReference>
<name>A0A255DD58_9MYCO</name>
<evidence type="ECO:0000313" key="6">
    <source>
        <dbReference type="Proteomes" id="UP000216063"/>
    </source>
</evidence>
<evidence type="ECO:0000313" key="5">
    <source>
        <dbReference type="EMBL" id="OYN75195.1"/>
    </source>
</evidence>
<dbReference type="PRINTS" id="PR00081">
    <property type="entry name" value="GDHRDH"/>
</dbReference>
<dbReference type="InterPro" id="IPR057326">
    <property type="entry name" value="KR_dom"/>
</dbReference>
<dbReference type="RefSeq" id="WP_094484056.1">
    <property type="nucleotide sequence ID" value="NZ_NOZR01000031.1"/>
</dbReference>
<dbReference type="EMBL" id="NOZR01000031">
    <property type="protein sequence ID" value="OYN75195.1"/>
    <property type="molecule type" value="Genomic_DNA"/>
</dbReference>
<keyword evidence="2" id="KW-0560">Oxidoreductase</keyword>
<evidence type="ECO:0000256" key="2">
    <source>
        <dbReference type="ARBA" id="ARBA00023002"/>
    </source>
</evidence>
<evidence type="ECO:0000256" key="3">
    <source>
        <dbReference type="RuleBase" id="RU000363"/>
    </source>
</evidence>
<dbReference type="AlphaFoldDB" id="A0A255DD58"/>
<dbReference type="PANTHER" id="PTHR44169:SF6">
    <property type="entry name" value="NADPH-DEPENDENT 1-ACYLDIHYDROXYACETONE PHOSPHATE REDUCTASE"/>
    <property type="match status" value="1"/>
</dbReference>
<evidence type="ECO:0000259" key="4">
    <source>
        <dbReference type="SMART" id="SM00822"/>
    </source>
</evidence>
<keyword evidence="6" id="KW-1185">Reference proteome</keyword>
<dbReference type="OrthoDB" id="3212478at2"/>
<feature type="domain" description="Ketoreductase" evidence="4">
    <location>
        <begin position="12"/>
        <end position="188"/>
    </location>
</feature>
<gene>
    <name evidence="5" type="ORF">CG716_26155</name>
</gene>
<comment type="similarity">
    <text evidence="1 3">Belongs to the short-chain dehydrogenases/reductases (SDR) family.</text>
</comment>
<organism evidence="5 6">
    <name type="scientific">Mycolicibacterium sphagni</name>
    <dbReference type="NCBI Taxonomy" id="1786"/>
    <lineage>
        <taxon>Bacteria</taxon>
        <taxon>Bacillati</taxon>
        <taxon>Actinomycetota</taxon>
        <taxon>Actinomycetes</taxon>
        <taxon>Mycobacteriales</taxon>
        <taxon>Mycobacteriaceae</taxon>
        <taxon>Mycolicibacterium</taxon>
    </lineage>
</organism>
<sequence>MADTRGKAIGGSIALVTGANRGLGRAFTQALLDRGAAKVYAAARNPGSVEFDDSRVVPIALDITDGDAVRAAAEACADVSVLINNAGAMLQSPFLTAEDPDAARVEMETNYFGTLAMARAFAPVLATQRDRSALVNMLSVVSFFVSPFNASYGASKAAEWALTNALRIELHSQGTHVVGVHAGFIDTDMAAVIDTPKIAPEDVATQTMDAIESGTPEVLADERTRATKNSVPTDQTSIYPDIQRAWDAGDNPWRS</sequence>
<proteinExistence type="inferred from homology"/>
<reference evidence="5 6" key="1">
    <citation type="submission" date="2017-07" db="EMBL/GenBank/DDBJ databases">
        <title>The new phylogeny of genus Mycobacterium.</title>
        <authorList>
            <person name="Tortoli E."/>
            <person name="Trovato A."/>
            <person name="Cirillo D.M."/>
        </authorList>
    </citation>
    <scope>NUCLEOTIDE SEQUENCE [LARGE SCALE GENOMIC DNA]</scope>
    <source>
        <strain evidence="5 6">ATCC 33027</strain>
    </source>
</reference>
<dbReference type="PRINTS" id="PR00080">
    <property type="entry name" value="SDRFAMILY"/>
</dbReference>
<accession>A0A255DD58</accession>
<dbReference type="Proteomes" id="UP000216063">
    <property type="component" value="Unassembled WGS sequence"/>
</dbReference>
<dbReference type="PANTHER" id="PTHR44169">
    <property type="entry name" value="NADPH-DEPENDENT 1-ACYLDIHYDROXYACETONE PHOSPHATE REDUCTASE"/>
    <property type="match status" value="1"/>
</dbReference>